<feature type="region of interest" description="Disordered" evidence="1">
    <location>
        <begin position="1"/>
        <end position="20"/>
    </location>
</feature>
<name>A0A4P9W0T2_9FUNG</name>
<dbReference type="Proteomes" id="UP000269721">
    <property type="component" value="Unassembled WGS sequence"/>
</dbReference>
<sequence>MANLPGYFTPGEESQSLFKKLRPAQSYIPPPVALPDREASLRKDSQLRLVHRPRRRTGGVRVESVAGIKENGTLTMHGITIAAPAPRRRIPQHKCLQHRKQRRRGLSHSCNNASSAKRLPPYAPVRDPRAVPHRHASPASCHFDLVALLLVALVDPGASTGSVPPFAPIRHAGQRASSPSIESPLLNWSQEDAVRVDGKQGIFLRRAQWQSLAIE</sequence>
<protein>
    <submittedName>
        <fullName evidence="2">Uncharacterized protein</fullName>
    </submittedName>
</protein>
<proteinExistence type="predicted"/>
<reference evidence="3" key="1">
    <citation type="journal article" date="2018" name="Nat. Microbiol.">
        <title>Leveraging single-cell genomics to expand the fungal tree of life.</title>
        <authorList>
            <person name="Ahrendt S.R."/>
            <person name="Quandt C.A."/>
            <person name="Ciobanu D."/>
            <person name="Clum A."/>
            <person name="Salamov A."/>
            <person name="Andreopoulos B."/>
            <person name="Cheng J.F."/>
            <person name="Woyke T."/>
            <person name="Pelin A."/>
            <person name="Henrissat B."/>
            <person name="Reynolds N.K."/>
            <person name="Benny G.L."/>
            <person name="Smith M.E."/>
            <person name="James T.Y."/>
            <person name="Grigoriev I.V."/>
        </authorList>
    </citation>
    <scope>NUCLEOTIDE SEQUENCE [LARGE SCALE GENOMIC DNA]</scope>
</reference>
<evidence type="ECO:0000313" key="2">
    <source>
        <dbReference type="EMBL" id="RKO85704.1"/>
    </source>
</evidence>
<feature type="region of interest" description="Disordered" evidence="1">
    <location>
        <begin position="98"/>
        <end position="133"/>
    </location>
</feature>
<organism evidence="2 3">
    <name type="scientific">Blyttiomyces helicus</name>
    <dbReference type="NCBI Taxonomy" id="388810"/>
    <lineage>
        <taxon>Eukaryota</taxon>
        <taxon>Fungi</taxon>
        <taxon>Fungi incertae sedis</taxon>
        <taxon>Chytridiomycota</taxon>
        <taxon>Chytridiomycota incertae sedis</taxon>
        <taxon>Chytridiomycetes</taxon>
        <taxon>Chytridiomycetes incertae sedis</taxon>
        <taxon>Blyttiomyces</taxon>
    </lineage>
</organism>
<dbReference type="EMBL" id="KZ998829">
    <property type="protein sequence ID" value="RKO85704.1"/>
    <property type="molecule type" value="Genomic_DNA"/>
</dbReference>
<gene>
    <name evidence="2" type="ORF">BDK51DRAFT_36644</name>
</gene>
<dbReference type="AlphaFoldDB" id="A0A4P9W0T2"/>
<evidence type="ECO:0000256" key="1">
    <source>
        <dbReference type="SAM" id="MobiDB-lite"/>
    </source>
</evidence>
<evidence type="ECO:0000313" key="3">
    <source>
        <dbReference type="Proteomes" id="UP000269721"/>
    </source>
</evidence>
<accession>A0A4P9W0T2</accession>
<keyword evidence="3" id="KW-1185">Reference proteome</keyword>